<accession>A0ABX0TWI9</accession>
<comment type="caution">
    <text evidence="2">The sequence shown here is derived from an EMBL/GenBank/DDBJ whole genome shotgun (WGS) entry which is preliminary data.</text>
</comment>
<name>A0ABX0TWI9_9SPHN</name>
<feature type="domain" description="WGR" evidence="1">
    <location>
        <begin position="5"/>
        <end position="68"/>
    </location>
</feature>
<gene>
    <name evidence="2" type="ORF">FHS31_003040</name>
</gene>
<proteinExistence type="predicted"/>
<dbReference type="RefSeq" id="WP_167074994.1">
    <property type="nucleotide sequence ID" value="NZ_JAAOZC010000010.1"/>
</dbReference>
<dbReference type="InterPro" id="IPR049809">
    <property type="entry name" value="YehF/YfeS-like_WGR"/>
</dbReference>
<keyword evidence="3" id="KW-1185">Reference proteome</keyword>
<protein>
    <submittedName>
        <fullName evidence="2">DNA-binding WGR domain protein</fullName>
    </submittedName>
</protein>
<dbReference type="InterPro" id="IPR008893">
    <property type="entry name" value="WGR_domain"/>
</dbReference>
<dbReference type="Pfam" id="PF05406">
    <property type="entry name" value="WGR"/>
    <property type="match status" value="1"/>
</dbReference>
<evidence type="ECO:0000313" key="3">
    <source>
        <dbReference type="Proteomes" id="UP000727456"/>
    </source>
</evidence>
<dbReference type="CDD" id="cd07996">
    <property type="entry name" value="WGR_MMR_like"/>
    <property type="match status" value="1"/>
</dbReference>
<keyword evidence="2" id="KW-0238">DNA-binding</keyword>
<evidence type="ECO:0000313" key="2">
    <source>
        <dbReference type="EMBL" id="NIJ09408.1"/>
    </source>
</evidence>
<organism evidence="2 3">
    <name type="scientific">Sphingomonas vulcanisoli</name>
    <dbReference type="NCBI Taxonomy" id="1658060"/>
    <lineage>
        <taxon>Bacteria</taxon>
        <taxon>Pseudomonadati</taxon>
        <taxon>Pseudomonadota</taxon>
        <taxon>Alphaproteobacteria</taxon>
        <taxon>Sphingomonadales</taxon>
        <taxon>Sphingomonadaceae</taxon>
        <taxon>Sphingomonas</taxon>
    </lineage>
</organism>
<dbReference type="EMBL" id="JAAOZC010000010">
    <property type="protein sequence ID" value="NIJ09408.1"/>
    <property type="molecule type" value="Genomic_DNA"/>
</dbReference>
<dbReference type="GO" id="GO:0003677">
    <property type="term" value="F:DNA binding"/>
    <property type="evidence" value="ECO:0007669"/>
    <property type="project" value="UniProtKB-KW"/>
</dbReference>
<reference evidence="2 3" key="1">
    <citation type="submission" date="2020-03" db="EMBL/GenBank/DDBJ databases">
        <title>Genomic Encyclopedia of Type Strains, Phase III (KMG-III): the genomes of soil and plant-associated and newly described type strains.</title>
        <authorList>
            <person name="Whitman W."/>
        </authorList>
    </citation>
    <scope>NUCLEOTIDE SEQUENCE [LARGE SCALE GENOMIC DNA]</scope>
    <source>
        <strain evidence="2 3">CECT 8804</strain>
    </source>
</reference>
<dbReference type="SUPFAM" id="SSF142921">
    <property type="entry name" value="WGR domain-like"/>
    <property type="match status" value="1"/>
</dbReference>
<dbReference type="InterPro" id="IPR036930">
    <property type="entry name" value="WGR_dom_sf"/>
</dbReference>
<evidence type="ECO:0000259" key="1">
    <source>
        <dbReference type="Pfam" id="PF05406"/>
    </source>
</evidence>
<sequence>MVFSIRLQASDPARNCHRQYSLVVERDLLGDWLVQLSFGRIGTRGRALSTVAADEEDARRLARAILRRRATAPRRIGVAYRMTALFAIDGWAELTQAFASRQRSGSDQLPAANRISTANTNSPNMAPRIIAASM</sequence>
<dbReference type="Proteomes" id="UP000727456">
    <property type="component" value="Unassembled WGS sequence"/>
</dbReference>